<reference evidence="4 5" key="1">
    <citation type="submission" date="2018-11" db="EMBL/GenBank/DDBJ databases">
        <authorList>
            <person name="Li F."/>
        </authorList>
    </citation>
    <scope>NUCLEOTIDE SEQUENCE [LARGE SCALE GENOMIC DNA]</scope>
    <source>
        <strain evidence="4 5">KIS18-7</strain>
    </source>
</reference>
<dbReference type="Proteomes" id="UP000277094">
    <property type="component" value="Unassembled WGS sequence"/>
</dbReference>
<dbReference type="PANTHER" id="PTHR40114">
    <property type="entry name" value="SLR0698 PROTEIN"/>
    <property type="match status" value="1"/>
</dbReference>
<keyword evidence="5" id="KW-1185">Reference proteome</keyword>
<dbReference type="AlphaFoldDB" id="A0A3N0DVD2"/>
<dbReference type="InterPro" id="IPR033469">
    <property type="entry name" value="CYTH-like_dom_sf"/>
</dbReference>
<dbReference type="SUPFAM" id="SSF55154">
    <property type="entry name" value="CYTH-like phosphatases"/>
    <property type="match status" value="1"/>
</dbReference>
<feature type="domain" description="CYTH" evidence="3">
    <location>
        <begin position="20"/>
        <end position="166"/>
    </location>
</feature>
<evidence type="ECO:0000313" key="4">
    <source>
        <dbReference type="EMBL" id="RNL79577.1"/>
    </source>
</evidence>
<comment type="caution">
    <text evidence="4">The sequence shown here is derived from an EMBL/GenBank/DDBJ whole genome shotgun (WGS) entry which is preliminary data.</text>
</comment>
<feature type="region of interest" description="Disordered" evidence="2">
    <location>
        <begin position="1"/>
        <end position="22"/>
    </location>
</feature>
<dbReference type="InterPro" id="IPR012042">
    <property type="entry name" value="NeuTTM/CthTTM-like"/>
</dbReference>
<accession>A0A3N0DVD2</accession>
<dbReference type="PANTHER" id="PTHR40114:SF1">
    <property type="entry name" value="SLR0698 PROTEIN"/>
    <property type="match status" value="1"/>
</dbReference>
<name>A0A3N0DVD2_9ACTN</name>
<dbReference type="SMART" id="SM01118">
    <property type="entry name" value="CYTH"/>
    <property type="match status" value="1"/>
</dbReference>
<dbReference type="PIRSF" id="PIRSF016487">
    <property type="entry name" value="CYTH_UCP016487"/>
    <property type="match status" value="1"/>
</dbReference>
<protein>
    <recommendedName>
        <fullName evidence="3">CYTH domain-containing protein</fullName>
    </recommendedName>
</protein>
<feature type="active site" description="Proton acceptor" evidence="1">
    <location>
        <position position="46"/>
    </location>
</feature>
<organism evidence="4 5">
    <name type="scientific">Nocardioides marmorisolisilvae</name>
    <dbReference type="NCBI Taxonomy" id="1542737"/>
    <lineage>
        <taxon>Bacteria</taxon>
        <taxon>Bacillati</taxon>
        <taxon>Actinomycetota</taxon>
        <taxon>Actinomycetes</taxon>
        <taxon>Propionibacteriales</taxon>
        <taxon>Nocardioidaceae</taxon>
        <taxon>Nocardioides</taxon>
    </lineage>
</organism>
<evidence type="ECO:0000256" key="2">
    <source>
        <dbReference type="SAM" id="MobiDB-lite"/>
    </source>
</evidence>
<evidence type="ECO:0000313" key="5">
    <source>
        <dbReference type="Proteomes" id="UP000277094"/>
    </source>
</evidence>
<sequence>MVAVGTETWRRTPGQGKYAKPERERRFLVTGTPEPLEQSRLIEDRYLDGGTLRVRAVRGEGEPVFKLTQKVRPDVDDPSIVAITNLYLSEDEYRMLVALPGADLVKTRSLCAGFAVDVFHGPLAGLVLAEVEVEDLEADLVLPAWLGAEVTRDDRYSGGALAAGRAVI</sequence>
<dbReference type="Gene3D" id="2.40.320.10">
    <property type="entry name" value="Hypothetical Protein Pfu-838710-001"/>
    <property type="match status" value="1"/>
</dbReference>
<dbReference type="EMBL" id="RJSG01000002">
    <property type="protein sequence ID" value="RNL79577.1"/>
    <property type="molecule type" value="Genomic_DNA"/>
</dbReference>
<evidence type="ECO:0000259" key="3">
    <source>
        <dbReference type="SMART" id="SM01118"/>
    </source>
</evidence>
<evidence type="ECO:0000256" key="1">
    <source>
        <dbReference type="PIRSR" id="PIRSR016487-1"/>
    </source>
</evidence>
<dbReference type="InterPro" id="IPR023577">
    <property type="entry name" value="CYTH_domain"/>
</dbReference>
<proteinExistence type="predicted"/>
<gene>
    <name evidence="4" type="ORF">EFL95_11415</name>
</gene>